<proteinExistence type="predicted"/>
<dbReference type="EMBL" id="ABWN01000040">
    <property type="protein sequence ID" value="EFF67425.1"/>
    <property type="molecule type" value="Genomic_DNA"/>
</dbReference>
<evidence type="ECO:0000313" key="3">
    <source>
        <dbReference type="Proteomes" id="UP000006238"/>
    </source>
</evidence>
<gene>
    <name evidence="2" type="ORF">BUTYVIB_02292</name>
</gene>
<dbReference type="Pfam" id="PF20342">
    <property type="entry name" value="DUF6637"/>
    <property type="match status" value="1"/>
</dbReference>
<sequence>MRSGKNNFQKVVRLIIDVLNVIFGIAAIVLTVFVFINTGKNKWMFHIIFSIGGLMNMMTGIKYLMTDRKVSGIISEVVAVILFVVAYVSYLAIGG</sequence>
<protein>
    <submittedName>
        <fullName evidence="2">Uncharacterized protein</fullName>
    </submittedName>
</protein>
<keyword evidence="3" id="KW-1185">Reference proteome</keyword>
<name>D4S2H0_9FIRM</name>
<feature type="transmembrane region" description="Helical" evidence="1">
    <location>
        <begin position="73"/>
        <end position="93"/>
    </location>
</feature>
<evidence type="ECO:0000313" key="2">
    <source>
        <dbReference type="EMBL" id="EFF67425.1"/>
    </source>
</evidence>
<reference evidence="2 3" key="1">
    <citation type="submission" date="2010-02" db="EMBL/GenBank/DDBJ databases">
        <authorList>
            <person name="Weinstock G."/>
            <person name="Sodergren E."/>
            <person name="Clifton S."/>
            <person name="Fulton L."/>
            <person name="Fulton B."/>
            <person name="Courtney L."/>
            <person name="Fronick C."/>
            <person name="Harrison M."/>
            <person name="Strong C."/>
            <person name="Farmer C."/>
            <person name="Delahaunty K."/>
            <person name="Markovic C."/>
            <person name="Hall O."/>
            <person name="Minx P."/>
            <person name="Tomlinson C."/>
            <person name="Mitreva M."/>
            <person name="Nelson J."/>
            <person name="Hou S."/>
            <person name="Wollam A."/>
            <person name="Pepin K.H."/>
            <person name="Johnson M."/>
            <person name="Bhonagiri V."/>
            <person name="Zhang X."/>
            <person name="Suruliraj S."/>
            <person name="Warren W."/>
            <person name="Chinwalla A."/>
            <person name="Mardis E.R."/>
            <person name="Wilson R.K."/>
        </authorList>
    </citation>
    <scope>NUCLEOTIDE SEQUENCE [LARGE SCALE GENOMIC DNA]</scope>
    <source>
        <strain evidence="2 3">DSM 2876</strain>
    </source>
</reference>
<evidence type="ECO:0000256" key="1">
    <source>
        <dbReference type="SAM" id="Phobius"/>
    </source>
</evidence>
<dbReference type="HOGENOM" id="CLU_2367530_0_0_9"/>
<keyword evidence="1" id="KW-1133">Transmembrane helix</keyword>
<dbReference type="AlphaFoldDB" id="D4S2H0"/>
<accession>D4S2H0</accession>
<feature type="transmembrane region" description="Helical" evidence="1">
    <location>
        <begin position="43"/>
        <end position="61"/>
    </location>
</feature>
<keyword evidence="1" id="KW-0812">Transmembrane</keyword>
<feature type="transmembrane region" description="Helical" evidence="1">
    <location>
        <begin position="12"/>
        <end position="37"/>
    </location>
</feature>
<dbReference type="GeneID" id="98917598"/>
<dbReference type="STRING" id="45851.BHV86_04195"/>
<keyword evidence="1" id="KW-0472">Membrane</keyword>
<dbReference type="InterPro" id="IPR046577">
    <property type="entry name" value="DUF6637"/>
</dbReference>
<comment type="caution">
    <text evidence="2">The sequence shown here is derived from an EMBL/GenBank/DDBJ whole genome shotgun (WGS) entry which is preliminary data.</text>
</comment>
<dbReference type="RefSeq" id="WP_005604368.1">
    <property type="nucleotide sequence ID" value="NZ_GG663524.1"/>
</dbReference>
<dbReference type="Proteomes" id="UP000006238">
    <property type="component" value="Unassembled WGS sequence"/>
</dbReference>
<organism evidence="2 3">
    <name type="scientific">Eshraghiella crossota DSM 2876</name>
    <dbReference type="NCBI Taxonomy" id="511680"/>
    <lineage>
        <taxon>Bacteria</taxon>
        <taxon>Bacillati</taxon>
        <taxon>Bacillota</taxon>
        <taxon>Clostridia</taxon>
        <taxon>Lachnospirales</taxon>
        <taxon>Lachnospiraceae</taxon>
        <taxon>Eshraghiella</taxon>
    </lineage>
</organism>